<evidence type="ECO:0000313" key="2">
    <source>
        <dbReference type="EMBL" id="KXL53216.1"/>
    </source>
</evidence>
<protein>
    <recommendedName>
        <fullName evidence="4">DUF2812 domain-containing protein</fullName>
    </recommendedName>
</protein>
<gene>
    <name evidence="2" type="ORF">CLNEO_11870</name>
</gene>
<dbReference type="InterPro" id="IPR021359">
    <property type="entry name" value="DUF2812"/>
</dbReference>
<feature type="transmembrane region" description="Helical" evidence="1">
    <location>
        <begin position="120"/>
        <end position="142"/>
    </location>
</feature>
<name>A0A136WF94_9FIRM</name>
<dbReference type="RefSeq" id="WP_066085963.1">
    <property type="nucleotide sequence ID" value="NZ_LRVM01000003.1"/>
</dbReference>
<dbReference type="EMBL" id="LRVM01000003">
    <property type="protein sequence ID" value="KXL53216.1"/>
    <property type="molecule type" value="Genomic_DNA"/>
</dbReference>
<evidence type="ECO:0000256" key="1">
    <source>
        <dbReference type="SAM" id="Phobius"/>
    </source>
</evidence>
<accession>A0A136WF94</accession>
<keyword evidence="1" id="KW-0472">Membrane</keyword>
<feature type="transmembrane region" description="Helical" evidence="1">
    <location>
        <begin position="154"/>
        <end position="172"/>
    </location>
</feature>
<dbReference type="AlphaFoldDB" id="A0A136WF94"/>
<evidence type="ECO:0008006" key="4">
    <source>
        <dbReference type="Google" id="ProtNLM"/>
    </source>
</evidence>
<sequence>MRLIPRLIPVSIYDITQVETYFSHMASKGCFVIKMWGNFATFEKRTPQKTKYRLEPYGQKGKEPPEDMRIYYEEQGWKYICKMGYFHLYQATREDATEIHTDPAIQAETFVNLNKSLDSYFWLSVFMFSLFGGMIIYSTLIINPVYFDAKYGSGFPNQIIIFLYLFLIWQTYQDHRKMKKIKEQLESGVKIVHCDRYKPTYRRYFIYAFPLVCAFLMFYSVHYSDKSYWYADLSTYEGNYPAIPITALETNLNFISPYDDEYEGNYENIIIFHWSAVAPEAYTVEEYGQIPEGVTEDNAEADFPCIKTEYYRMRFQFLAKILFREVIKDNVNRDFFETVQYHELHDTQFDQATLVLADDTQMFFARKGTKVVFIEYYGNENLETVVDNIYDAVNDFSKM</sequence>
<comment type="caution">
    <text evidence="2">The sequence shown here is derived from an EMBL/GenBank/DDBJ whole genome shotgun (WGS) entry which is preliminary data.</text>
</comment>
<reference evidence="2 3" key="1">
    <citation type="submission" date="2016-01" db="EMBL/GenBank/DDBJ databases">
        <title>Genome sequence of Clostridium neopropionicum X4, DSM-3847.</title>
        <authorList>
            <person name="Poehlein A."/>
            <person name="Beck M.H."/>
            <person name="Bengelsdorf F.R."/>
            <person name="Daniel R."/>
            <person name="Duerre P."/>
        </authorList>
    </citation>
    <scope>NUCLEOTIDE SEQUENCE [LARGE SCALE GENOMIC DNA]</scope>
    <source>
        <strain evidence="2 3">DSM-3847</strain>
    </source>
</reference>
<proteinExistence type="predicted"/>
<dbReference type="Pfam" id="PF11193">
    <property type="entry name" value="DUF2812"/>
    <property type="match status" value="1"/>
</dbReference>
<organism evidence="2 3">
    <name type="scientific">Anaerotignum neopropionicum</name>
    <dbReference type="NCBI Taxonomy" id="36847"/>
    <lineage>
        <taxon>Bacteria</taxon>
        <taxon>Bacillati</taxon>
        <taxon>Bacillota</taxon>
        <taxon>Clostridia</taxon>
        <taxon>Lachnospirales</taxon>
        <taxon>Anaerotignaceae</taxon>
        <taxon>Anaerotignum</taxon>
    </lineage>
</organism>
<keyword evidence="3" id="KW-1185">Reference proteome</keyword>
<dbReference type="Proteomes" id="UP000070539">
    <property type="component" value="Unassembled WGS sequence"/>
</dbReference>
<dbReference type="STRING" id="36847.CLNEO_11870"/>
<feature type="transmembrane region" description="Helical" evidence="1">
    <location>
        <begin position="204"/>
        <end position="221"/>
    </location>
</feature>
<keyword evidence="1" id="KW-0812">Transmembrane</keyword>
<dbReference type="OrthoDB" id="1650893at2"/>
<keyword evidence="1" id="KW-1133">Transmembrane helix</keyword>
<evidence type="ECO:0000313" key="3">
    <source>
        <dbReference type="Proteomes" id="UP000070539"/>
    </source>
</evidence>